<dbReference type="Pfam" id="PF00392">
    <property type="entry name" value="GntR"/>
    <property type="match status" value="1"/>
</dbReference>
<dbReference type="InterPro" id="IPR000524">
    <property type="entry name" value="Tscrpt_reg_HTH_GntR"/>
</dbReference>
<dbReference type="CDD" id="cd07377">
    <property type="entry name" value="WHTH_GntR"/>
    <property type="match status" value="1"/>
</dbReference>
<dbReference type="Pfam" id="PF07729">
    <property type="entry name" value="FCD"/>
    <property type="match status" value="1"/>
</dbReference>
<keyword evidence="6" id="KW-1185">Reference proteome</keyword>
<dbReference type="RefSeq" id="WP_264844245.1">
    <property type="nucleotide sequence ID" value="NZ_AP025628.1"/>
</dbReference>
<dbReference type="SMART" id="SM00895">
    <property type="entry name" value="FCD"/>
    <property type="match status" value="1"/>
</dbReference>
<dbReference type="Gene3D" id="1.10.10.10">
    <property type="entry name" value="Winged helix-like DNA-binding domain superfamily/Winged helix DNA-binding domain"/>
    <property type="match status" value="1"/>
</dbReference>
<dbReference type="Gene3D" id="1.20.120.530">
    <property type="entry name" value="GntR ligand-binding domain-like"/>
    <property type="match status" value="1"/>
</dbReference>
<dbReference type="PROSITE" id="PS50949">
    <property type="entry name" value="HTH_GNTR"/>
    <property type="match status" value="1"/>
</dbReference>
<dbReference type="SMART" id="SM00345">
    <property type="entry name" value="HTH_GNTR"/>
    <property type="match status" value="1"/>
</dbReference>
<name>A0AA35CJ66_9FIRM</name>
<protein>
    <submittedName>
        <fullName evidence="5">GntR family transcriptional regulator</fullName>
    </submittedName>
</protein>
<dbReference type="SUPFAM" id="SSF46785">
    <property type="entry name" value="Winged helix' DNA-binding domain"/>
    <property type="match status" value="1"/>
</dbReference>
<evidence type="ECO:0000313" key="6">
    <source>
        <dbReference type="Proteomes" id="UP001163687"/>
    </source>
</evidence>
<dbReference type="SUPFAM" id="SSF48008">
    <property type="entry name" value="GntR ligand-binding domain-like"/>
    <property type="match status" value="1"/>
</dbReference>
<dbReference type="PRINTS" id="PR00035">
    <property type="entry name" value="HTHGNTR"/>
</dbReference>
<accession>A0AA35CJ66</accession>
<sequence length="245" mass="27219">MLEPIKRVSVSAVIVDRIRQSIESGSLRPGDRLPPERDMARQLGVSRLSVREAIKVLEAMGLVEVRPGDGTFVRRATAENLVDPVLLGHLVEEGTTLAELVEVRMVLEVEMASLAAGRATPEDIEAMESALRRMEEQIGRGEDFLEADREFHAAVCDATRNAVLARMYEGIMDLVTHLRRRTWRVPGAPERAVASHRAILDAIRARDPSRARAAMREHMANVRRDLEVVMGQEMTAEGGADRADR</sequence>
<feature type="domain" description="HTH gntR-type" evidence="4">
    <location>
        <begin position="8"/>
        <end position="76"/>
    </location>
</feature>
<keyword evidence="3" id="KW-0804">Transcription</keyword>
<proteinExistence type="predicted"/>
<dbReference type="InterPro" id="IPR008920">
    <property type="entry name" value="TF_FadR/GntR_C"/>
</dbReference>
<dbReference type="Proteomes" id="UP001163687">
    <property type="component" value="Chromosome"/>
</dbReference>
<evidence type="ECO:0000259" key="4">
    <source>
        <dbReference type="PROSITE" id="PS50949"/>
    </source>
</evidence>
<organism evidence="5 6">
    <name type="scientific">Caldinitratiruptor microaerophilus</name>
    <dbReference type="NCBI Taxonomy" id="671077"/>
    <lineage>
        <taxon>Bacteria</taxon>
        <taxon>Bacillati</taxon>
        <taxon>Bacillota</taxon>
        <taxon>Clostridia</taxon>
        <taxon>Eubacteriales</taxon>
        <taxon>Symbiobacteriaceae</taxon>
        <taxon>Caldinitratiruptor</taxon>
    </lineage>
</organism>
<evidence type="ECO:0000256" key="1">
    <source>
        <dbReference type="ARBA" id="ARBA00023015"/>
    </source>
</evidence>
<dbReference type="PANTHER" id="PTHR43537:SF5">
    <property type="entry name" value="UXU OPERON TRANSCRIPTIONAL REGULATOR"/>
    <property type="match status" value="1"/>
</dbReference>
<dbReference type="InterPro" id="IPR011711">
    <property type="entry name" value="GntR_C"/>
</dbReference>
<reference evidence="5" key="1">
    <citation type="submission" date="2022-03" db="EMBL/GenBank/DDBJ databases">
        <title>Complete genome sequence of Caldinitratiruptor microaerophilus.</title>
        <authorList>
            <person name="Mukaiyama R."/>
            <person name="Nishiyama T."/>
            <person name="Ueda K."/>
        </authorList>
    </citation>
    <scope>NUCLEOTIDE SEQUENCE</scope>
    <source>
        <strain evidence="5">JCM 16183</strain>
    </source>
</reference>
<keyword evidence="2" id="KW-0238">DNA-binding</keyword>
<evidence type="ECO:0000256" key="3">
    <source>
        <dbReference type="ARBA" id="ARBA00023163"/>
    </source>
</evidence>
<evidence type="ECO:0000256" key="2">
    <source>
        <dbReference type="ARBA" id="ARBA00023125"/>
    </source>
</evidence>
<evidence type="ECO:0000313" key="5">
    <source>
        <dbReference type="EMBL" id="BDG60182.1"/>
    </source>
</evidence>
<dbReference type="GO" id="GO:0003700">
    <property type="term" value="F:DNA-binding transcription factor activity"/>
    <property type="evidence" value="ECO:0007669"/>
    <property type="project" value="InterPro"/>
</dbReference>
<dbReference type="InterPro" id="IPR036390">
    <property type="entry name" value="WH_DNA-bd_sf"/>
</dbReference>
<keyword evidence="1" id="KW-0805">Transcription regulation</keyword>
<dbReference type="KEGG" id="cmic:caldi_12720"/>
<dbReference type="InterPro" id="IPR036388">
    <property type="entry name" value="WH-like_DNA-bd_sf"/>
</dbReference>
<dbReference type="EMBL" id="AP025628">
    <property type="protein sequence ID" value="BDG60182.1"/>
    <property type="molecule type" value="Genomic_DNA"/>
</dbReference>
<gene>
    <name evidence="5" type="ORF">caldi_12720</name>
</gene>
<dbReference type="PANTHER" id="PTHR43537">
    <property type="entry name" value="TRANSCRIPTIONAL REGULATOR, GNTR FAMILY"/>
    <property type="match status" value="1"/>
</dbReference>
<dbReference type="GO" id="GO:0003677">
    <property type="term" value="F:DNA binding"/>
    <property type="evidence" value="ECO:0007669"/>
    <property type="project" value="UniProtKB-KW"/>
</dbReference>
<dbReference type="AlphaFoldDB" id="A0AA35CJ66"/>